<evidence type="ECO:0000256" key="1">
    <source>
        <dbReference type="SAM" id="Coils"/>
    </source>
</evidence>
<dbReference type="AlphaFoldDB" id="A0A1H7PUA2"/>
<protein>
    <submittedName>
        <fullName evidence="4">TIGR02302 family protein</fullName>
    </submittedName>
</protein>
<keyword evidence="5" id="KW-1185">Reference proteome</keyword>
<keyword evidence="3" id="KW-1133">Transmembrane helix</keyword>
<name>A0A1H7PUA2_9RHOB</name>
<evidence type="ECO:0000256" key="3">
    <source>
        <dbReference type="SAM" id="Phobius"/>
    </source>
</evidence>
<dbReference type="InterPro" id="IPR012683">
    <property type="entry name" value="CHP02302_TM"/>
</dbReference>
<feature type="transmembrane region" description="Helical" evidence="3">
    <location>
        <begin position="66"/>
        <end position="86"/>
    </location>
</feature>
<dbReference type="Pfam" id="PF13779">
    <property type="entry name" value="DUF4175"/>
    <property type="match status" value="1"/>
</dbReference>
<keyword evidence="3" id="KW-0472">Membrane</keyword>
<dbReference type="Proteomes" id="UP000199582">
    <property type="component" value="Unassembled WGS sequence"/>
</dbReference>
<evidence type="ECO:0000256" key="2">
    <source>
        <dbReference type="SAM" id="MobiDB-lite"/>
    </source>
</evidence>
<feature type="coiled-coil region" evidence="1">
    <location>
        <begin position="506"/>
        <end position="615"/>
    </location>
</feature>
<evidence type="ECO:0000313" key="5">
    <source>
        <dbReference type="Proteomes" id="UP000199582"/>
    </source>
</evidence>
<reference evidence="4 5" key="1">
    <citation type="submission" date="2016-10" db="EMBL/GenBank/DDBJ databases">
        <authorList>
            <person name="de Groot N.N."/>
        </authorList>
    </citation>
    <scope>NUCLEOTIDE SEQUENCE [LARGE SCALE GENOMIC DNA]</scope>
    <source>
        <strain evidence="4 5">DSM 100674</strain>
    </source>
</reference>
<dbReference type="EMBL" id="FOAG01000005">
    <property type="protein sequence ID" value="SEL38964.1"/>
    <property type="molecule type" value="Genomic_DNA"/>
</dbReference>
<feature type="region of interest" description="Disordered" evidence="2">
    <location>
        <begin position="656"/>
        <end position="835"/>
    </location>
</feature>
<dbReference type="RefSeq" id="WP_175544743.1">
    <property type="nucleotide sequence ID" value="NZ_FOAG01000005.1"/>
</dbReference>
<keyword evidence="3" id="KW-0812">Transmembrane</keyword>
<evidence type="ECO:0000313" key="4">
    <source>
        <dbReference type="EMBL" id="SEL38964.1"/>
    </source>
</evidence>
<accession>A0A1H7PUA2</accession>
<proteinExistence type="predicted"/>
<organism evidence="4 5">
    <name type="scientific">Roseovarius azorensis</name>
    <dbReference type="NCBI Taxonomy" id="1287727"/>
    <lineage>
        <taxon>Bacteria</taxon>
        <taxon>Pseudomonadati</taxon>
        <taxon>Pseudomonadota</taxon>
        <taxon>Alphaproteobacteria</taxon>
        <taxon>Rhodobacterales</taxon>
        <taxon>Roseobacteraceae</taxon>
        <taxon>Roseovarius</taxon>
    </lineage>
</organism>
<feature type="transmembrane region" description="Helical" evidence="3">
    <location>
        <begin position="38"/>
        <end position="60"/>
    </location>
</feature>
<feature type="compositionally biased region" description="Gly residues" evidence="2">
    <location>
        <begin position="684"/>
        <end position="694"/>
    </location>
</feature>
<keyword evidence="1" id="KW-0175">Coiled coil</keyword>
<feature type="compositionally biased region" description="Low complexity" evidence="2">
    <location>
        <begin position="695"/>
        <end position="712"/>
    </location>
</feature>
<dbReference type="STRING" id="1287727.SAMN05443999_10585"/>
<feature type="transmembrane region" description="Helical" evidence="3">
    <location>
        <begin position="160"/>
        <end position="178"/>
    </location>
</feature>
<feature type="compositionally biased region" description="Basic and acidic residues" evidence="2">
    <location>
        <begin position="740"/>
        <end position="751"/>
    </location>
</feature>
<feature type="compositionally biased region" description="Basic and acidic residues" evidence="2">
    <location>
        <begin position="713"/>
        <end position="728"/>
    </location>
</feature>
<gene>
    <name evidence="4" type="ORF">SAMN05443999_10585</name>
</gene>
<dbReference type="NCBIfam" id="TIGR02302">
    <property type="entry name" value="aProt_lowcomp"/>
    <property type="match status" value="1"/>
</dbReference>
<sequence>MPATRRTTQDNLGAVMARLRRPLSLTWAGLIAERLVRAFWPVWSLIAAGAAMLMLGLHDIAPVEVVWSALMLGGLALVGFAGWGAMRFRFPRRAEALARLDAAMPGRPLAALADSQAIGAGDGGSETLWRAHQARMALRAAAARAVEPDLRLSRQDPFGLRYIALLGLVMALIFGSVWRAGSVAEMMPGATPGAALAQGPTWEGWIEPPSYTGLPSLYLADQRELIRAPVGSRVTLRFYGEVGALSLVETVSGRTGDAPEATDTEQRFEIAGNGDLRIDGPGGQSWQVEAIPDAPPQVRVMRDGLKTTFDGQMSQPFEAHDDYGIVGGSAVFALDPGQVDRRHGLTVDPEPREPITLDLPLPLAGNRAAFIETLIENLSEHPWAHLPVTLELRVADAAGQEGVSEAVQMTLPARRFFNPMAAAVIEQRRDLLWSRENAGRVAQVLRAVSYLPTEGLFRSEAAYLRLRVILRQLEAMTDDDGLSGPERDEVAQALWDLGILLEDGDIGDALARMRAAQERLSEAMRNGATEDEIARLMQELRDATQDYLRQKMQQAQRDDPQNGDQQSAENMMRMTQQDLQDMMDRIQELMEQGRFAEAQQALEEFQQMMENMQVTQGGSQQGQSPGQQAMEGLADTLRQQQGLSDQAFRDLQEQFNPGARSGQSQGNEGRSGGDGRGQSHDGQQGQGGGEGGAQPGAEGQQQAEDGQGAEGSLADRQEALRRELERQRQGLPQLGGEAGEAAREALERAGRAMEGAEEALRGDDLAGAIDNQAEAMDALREGMRNMGEALAEQQNPGGQGDAQGPAGQAQTDPLGRDAGQGRQAGTQDNLLQGADVYRRARDLLDEIRRRSGEGERPDVELDYLRRLLERF</sequence>